<organism evidence="1 2">
    <name type="scientific">Dentiscutata heterogama</name>
    <dbReference type="NCBI Taxonomy" id="1316150"/>
    <lineage>
        <taxon>Eukaryota</taxon>
        <taxon>Fungi</taxon>
        <taxon>Fungi incertae sedis</taxon>
        <taxon>Mucoromycota</taxon>
        <taxon>Glomeromycotina</taxon>
        <taxon>Glomeromycetes</taxon>
        <taxon>Diversisporales</taxon>
        <taxon>Gigasporaceae</taxon>
        <taxon>Dentiscutata</taxon>
    </lineage>
</organism>
<protein>
    <submittedName>
        <fullName evidence="1">9279_t:CDS:1</fullName>
    </submittedName>
</protein>
<name>A0ACA9PZE7_9GLOM</name>
<dbReference type="Proteomes" id="UP000789702">
    <property type="component" value="Unassembled WGS sequence"/>
</dbReference>
<evidence type="ECO:0000313" key="2">
    <source>
        <dbReference type="Proteomes" id="UP000789702"/>
    </source>
</evidence>
<reference evidence="1" key="1">
    <citation type="submission" date="2021-06" db="EMBL/GenBank/DDBJ databases">
        <authorList>
            <person name="Kallberg Y."/>
            <person name="Tangrot J."/>
            <person name="Rosling A."/>
        </authorList>
    </citation>
    <scope>NUCLEOTIDE SEQUENCE</scope>
    <source>
        <strain evidence="1">IL203A</strain>
    </source>
</reference>
<keyword evidence="2" id="KW-1185">Reference proteome</keyword>
<sequence>SPTSKSPNIKNALLFNEFINSSEFGYKSADDDDDTFGDETTSYRSGSCDRSSNRDSDNIKTFTLDKMSFERARVFTENEEICHNTFWEKDDEVEVDSAFSTDLESTSTSLYNESIVLEDAANRSNIQNLSPFVILDLINGQF</sequence>
<proteinExistence type="predicted"/>
<gene>
    <name evidence="1" type="ORF">DHETER_LOCUS13374</name>
</gene>
<dbReference type="EMBL" id="CAJVPU010036399">
    <property type="protein sequence ID" value="CAG8729999.1"/>
    <property type="molecule type" value="Genomic_DNA"/>
</dbReference>
<comment type="caution">
    <text evidence="1">The sequence shown here is derived from an EMBL/GenBank/DDBJ whole genome shotgun (WGS) entry which is preliminary data.</text>
</comment>
<feature type="non-terminal residue" evidence="1">
    <location>
        <position position="1"/>
    </location>
</feature>
<accession>A0ACA9PZE7</accession>
<evidence type="ECO:0000313" key="1">
    <source>
        <dbReference type="EMBL" id="CAG8729999.1"/>
    </source>
</evidence>